<dbReference type="Proteomes" id="UP000281468">
    <property type="component" value="Unassembled WGS sequence"/>
</dbReference>
<evidence type="ECO:0000313" key="2">
    <source>
        <dbReference type="EMBL" id="RMY73982.1"/>
    </source>
</evidence>
<dbReference type="PANTHER" id="PTHR42055:SF1">
    <property type="entry name" value="YALI0E03476P"/>
    <property type="match status" value="1"/>
</dbReference>
<evidence type="ECO:0000313" key="3">
    <source>
        <dbReference type="Proteomes" id="UP000281468"/>
    </source>
</evidence>
<protein>
    <submittedName>
        <fullName evidence="2">Uncharacterized protein</fullName>
    </submittedName>
</protein>
<accession>A0A3M7EBK5</accession>
<name>A0A3M7EBK5_HORWE</name>
<dbReference type="VEuPathDB" id="FungiDB:BTJ68_06384"/>
<dbReference type="PROSITE" id="PS51257">
    <property type="entry name" value="PROKAR_LIPOPROTEIN"/>
    <property type="match status" value="1"/>
</dbReference>
<evidence type="ECO:0000256" key="1">
    <source>
        <dbReference type="SAM" id="MobiDB-lite"/>
    </source>
</evidence>
<proteinExistence type="predicted"/>
<feature type="region of interest" description="Disordered" evidence="1">
    <location>
        <begin position="528"/>
        <end position="564"/>
    </location>
</feature>
<gene>
    <name evidence="2" type="ORF">D0862_14198</name>
</gene>
<reference evidence="2 3" key="1">
    <citation type="journal article" date="2018" name="BMC Genomics">
        <title>Genomic evidence for intraspecific hybridization in a clonal and extremely halotolerant yeast.</title>
        <authorList>
            <person name="Gostincar C."/>
            <person name="Stajich J.E."/>
            <person name="Zupancic J."/>
            <person name="Zalar P."/>
            <person name="Gunde-Cimerman N."/>
        </authorList>
    </citation>
    <scope>NUCLEOTIDE SEQUENCE [LARGE SCALE GENOMIC DNA]</scope>
    <source>
        <strain evidence="2 3">EXF-171</strain>
    </source>
</reference>
<feature type="compositionally biased region" description="Basic and acidic residues" evidence="1">
    <location>
        <begin position="547"/>
        <end position="564"/>
    </location>
</feature>
<sequence length="685" mass="76806">MATRWNPCSYLPRRLQIVVSLTAFVLACILFLGTSSSEHTVDPYLDRVPYGPRLQAGAHHVVDTLPQIPHELPHLDTPQWLNPFREPAHTPPPDQANSSSGEARWYTDFKWRNPFSSAVTMDEERALLPPPRERPAVYTYVDSATRRKDDVSQWAEGELLHIWRRAWWAQGFKPVVLSRAEAMNNPHYRAVQTMELEPEMETEMMRWLAWGTMGTGILSNWLAVPMAAHEDALLTFLRRGEYPTLTRYEGLENGLFVGGKEDIQKAIKAAIDSPTIKSMKSIIDATPDGTFEIDSKHSGVAFYSASAIRSLYPVISQKLDDQNTIPEGLAMLPPLINSHLHMTWQNIFSSGIAVLKPLPEHTTSLIEPAIDIARNLSQCPETPVPSSCPPNRPRCKPCVSSHMPITTPPIFRNISTLFTIATVPHPYTLTSLVHNQDVMDTRFIRRETKRDPWILAATKELLGTGLSSFARLVRLKEAIAGETGSHRSLWLIAEQPPTIHSSFSSTPNHLTPETKAREEEEMDFLFGFQIPRDPMPDGKSETPVPGPERRPPPPKPEWGDGRELTPDELRHEHWLLAQARTTLTRSEQGRQNGGKKGPGGIAAGLGISAVRGGVGKKKEEIVQATQVRDVIEAWNLADTETWKFVRAWGARRRMERGQWEEDEEGFLGAAGGGKGRLGRWIDRIT</sequence>
<dbReference type="AlphaFoldDB" id="A0A3M7EBK5"/>
<feature type="region of interest" description="Disordered" evidence="1">
    <location>
        <begin position="81"/>
        <end position="101"/>
    </location>
</feature>
<dbReference type="EMBL" id="QWIQ01000898">
    <property type="protein sequence ID" value="RMY73982.1"/>
    <property type="molecule type" value="Genomic_DNA"/>
</dbReference>
<comment type="caution">
    <text evidence="2">The sequence shown here is derived from an EMBL/GenBank/DDBJ whole genome shotgun (WGS) entry which is preliminary data.</text>
</comment>
<dbReference type="PANTHER" id="PTHR42055">
    <property type="entry name" value="YALI0E03476P"/>
    <property type="match status" value="1"/>
</dbReference>
<organism evidence="2 3">
    <name type="scientific">Hortaea werneckii</name>
    <name type="common">Black yeast</name>
    <name type="synonym">Cladosporium werneckii</name>
    <dbReference type="NCBI Taxonomy" id="91943"/>
    <lineage>
        <taxon>Eukaryota</taxon>
        <taxon>Fungi</taxon>
        <taxon>Dikarya</taxon>
        <taxon>Ascomycota</taxon>
        <taxon>Pezizomycotina</taxon>
        <taxon>Dothideomycetes</taxon>
        <taxon>Dothideomycetidae</taxon>
        <taxon>Mycosphaerellales</taxon>
        <taxon>Teratosphaeriaceae</taxon>
        <taxon>Hortaea</taxon>
    </lineage>
</organism>